<keyword evidence="1" id="KW-0472">Membrane</keyword>
<keyword evidence="3" id="KW-1185">Reference proteome</keyword>
<dbReference type="RefSeq" id="WP_090712261.1">
    <property type="nucleotide sequence ID" value="NZ_FOVM01000008.1"/>
</dbReference>
<dbReference type="EMBL" id="FOVM01000008">
    <property type="protein sequence ID" value="SFN93469.1"/>
    <property type="molecule type" value="Genomic_DNA"/>
</dbReference>
<sequence length="180" mass="18661">MSIPNPAEGAQGRPASFPYTLAIFATVLYFALVVCAFGFVSLLTDTDVVPQADAGPLVGPVATASAVVTVLLYLLGIGRRYLRDLHEAIAASIGDPVRLPLGRSVLIGIVSYVVYVLAGAIAYSIVTAEVFTIVLFAAGSALSGYAIAVGVLAAAVSVVYMLVLGSGGEHPARPLWPWER</sequence>
<dbReference type="InterPro" id="IPR046124">
    <property type="entry name" value="DUF6121"/>
</dbReference>
<keyword evidence="1" id="KW-0812">Transmembrane</keyword>
<reference evidence="3" key="1">
    <citation type="submission" date="2016-10" db="EMBL/GenBank/DDBJ databases">
        <authorList>
            <person name="Varghese N."/>
            <person name="Submissions S."/>
        </authorList>
    </citation>
    <scope>NUCLEOTIDE SEQUENCE [LARGE SCALE GENOMIC DNA]</scope>
    <source>
        <strain evidence="3">CGMCC 1.11101</strain>
    </source>
</reference>
<dbReference type="OrthoDB" id="5124736at2"/>
<evidence type="ECO:0000313" key="3">
    <source>
        <dbReference type="Proteomes" id="UP000198867"/>
    </source>
</evidence>
<name>A0A1I5D2M5_9MICO</name>
<gene>
    <name evidence="2" type="ORF">SAMN05216219_2678</name>
</gene>
<feature type="transmembrane region" description="Helical" evidence="1">
    <location>
        <begin position="132"/>
        <end position="163"/>
    </location>
</feature>
<dbReference type="STRING" id="995034.SAMN05216219_2678"/>
<dbReference type="AlphaFoldDB" id="A0A1I5D2M5"/>
<evidence type="ECO:0000256" key="1">
    <source>
        <dbReference type="SAM" id="Phobius"/>
    </source>
</evidence>
<proteinExistence type="predicted"/>
<evidence type="ECO:0000313" key="2">
    <source>
        <dbReference type="EMBL" id="SFN93469.1"/>
    </source>
</evidence>
<accession>A0A1I5D2M5</accession>
<dbReference type="Proteomes" id="UP000198867">
    <property type="component" value="Unassembled WGS sequence"/>
</dbReference>
<organism evidence="2 3">
    <name type="scientific">Mycetocola miduiensis</name>
    <dbReference type="NCBI Taxonomy" id="995034"/>
    <lineage>
        <taxon>Bacteria</taxon>
        <taxon>Bacillati</taxon>
        <taxon>Actinomycetota</taxon>
        <taxon>Actinomycetes</taxon>
        <taxon>Micrococcales</taxon>
        <taxon>Microbacteriaceae</taxon>
        <taxon>Mycetocola</taxon>
    </lineage>
</organism>
<dbReference type="Pfam" id="PF19616">
    <property type="entry name" value="DUF6121"/>
    <property type="match status" value="1"/>
</dbReference>
<feature type="transmembrane region" description="Helical" evidence="1">
    <location>
        <begin position="21"/>
        <end position="42"/>
    </location>
</feature>
<feature type="transmembrane region" description="Helical" evidence="1">
    <location>
        <begin position="54"/>
        <end position="75"/>
    </location>
</feature>
<feature type="transmembrane region" description="Helical" evidence="1">
    <location>
        <begin position="105"/>
        <end position="126"/>
    </location>
</feature>
<protein>
    <submittedName>
        <fullName evidence="2">Uncharacterized protein</fullName>
    </submittedName>
</protein>
<keyword evidence="1" id="KW-1133">Transmembrane helix</keyword>